<organism evidence="10 11">
    <name type="scientific">Desulfitobacterium dehalogenans (strain ATCC 51507 / DSM 9161 / JW/IU-DC1)</name>
    <dbReference type="NCBI Taxonomy" id="756499"/>
    <lineage>
        <taxon>Bacteria</taxon>
        <taxon>Bacillati</taxon>
        <taxon>Bacillota</taxon>
        <taxon>Clostridia</taxon>
        <taxon>Eubacteriales</taxon>
        <taxon>Desulfitobacteriaceae</taxon>
        <taxon>Desulfitobacterium</taxon>
    </lineage>
</organism>
<accession>I4A4S1</accession>
<evidence type="ECO:0000256" key="6">
    <source>
        <dbReference type="PROSITE-ProRule" id="PRU00169"/>
    </source>
</evidence>
<dbReference type="STRING" id="756499.Desde_0495"/>
<keyword evidence="6" id="KW-0597">Phosphoprotein</keyword>
<comment type="function">
    <text evidence="5">May play the central regulatory role in sporulation. It may be an element of the effector pathway responsible for the activation of sporulation genes in response to nutritional stress. Spo0A may act in concert with spo0H (a sigma factor) to control the expression of some genes that are critical to the sporulation process.</text>
</comment>
<keyword evidence="11" id="KW-1185">Reference proteome</keyword>
<keyword evidence="4" id="KW-0804">Transcription</keyword>
<reference evidence="11" key="1">
    <citation type="submission" date="2012-06" db="EMBL/GenBank/DDBJ databases">
        <title>Complete sequence of Desulfitobacterium dehalogenans ATCC 51507.</title>
        <authorList>
            <person name="Lucas S."/>
            <person name="Han J."/>
            <person name="Lapidus A."/>
            <person name="Cheng J.-F."/>
            <person name="Goodwin L."/>
            <person name="Pitluck S."/>
            <person name="Peters L."/>
            <person name="Ovchinnikova G."/>
            <person name="Teshima H."/>
            <person name="Detter J.C."/>
            <person name="Han C."/>
            <person name="Tapia R."/>
            <person name="Land M."/>
            <person name="Hauser L."/>
            <person name="Kyrpides N."/>
            <person name="Ivanova N."/>
            <person name="Pagani I."/>
            <person name="Kruse T."/>
            <person name="de Vos W.M."/>
            <person name="Smidt H."/>
            <person name="Woyke T."/>
        </authorList>
    </citation>
    <scope>NUCLEOTIDE SEQUENCE [LARGE SCALE GENOMIC DNA]</scope>
    <source>
        <strain evidence="11">ATCC 51507 / DSM 9161 / JW/IU-DC1</strain>
    </source>
</reference>
<dbReference type="GO" id="GO:0006355">
    <property type="term" value="P:regulation of DNA-templated transcription"/>
    <property type="evidence" value="ECO:0007669"/>
    <property type="project" value="InterPro"/>
</dbReference>
<dbReference type="Gene3D" id="3.40.50.2300">
    <property type="match status" value="1"/>
</dbReference>
<dbReference type="EMBL" id="CP003348">
    <property type="protein sequence ID" value="AFL98955.1"/>
    <property type="molecule type" value="Genomic_DNA"/>
</dbReference>
<dbReference type="KEGG" id="ddh:Desde_0495"/>
<dbReference type="HOGENOM" id="CLU_000445_30_3_9"/>
<proteinExistence type="predicted"/>
<protein>
    <recommendedName>
        <fullName evidence="1">Stage 0 sporulation protein A homolog</fullName>
    </recommendedName>
</protein>
<evidence type="ECO:0000313" key="10">
    <source>
        <dbReference type="EMBL" id="AFL98955.1"/>
    </source>
</evidence>
<dbReference type="GO" id="GO:0032993">
    <property type="term" value="C:protein-DNA complex"/>
    <property type="evidence" value="ECO:0007669"/>
    <property type="project" value="TreeGrafter"/>
</dbReference>
<dbReference type="OrthoDB" id="9790454at2"/>
<evidence type="ECO:0000256" key="5">
    <source>
        <dbReference type="ARBA" id="ARBA00024867"/>
    </source>
</evidence>
<feature type="domain" description="Response regulatory" evidence="8">
    <location>
        <begin position="3"/>
        <end position="116"/>
    </location>
</feature>
<dbReference type="SUPFAM" id="SSF52172">
    <property type="entry name" value="CheY-like"/>
    <property type="match status" value="1"/>
</dbReference>
<feature type="domain" description="OmpR/PhoB-type" evidence="9">
    <location>
        <begin position="125"/>
        <end position="223"/>
    </location>
</feature>
<gene>
    <name evidence="10" type="ordered locus">Desde_0495</name>
</gene>
<dbReference type="Pfam" id="PF00072">
    <property type="entry name" value="Response_reg"/>
    <property type="match status" value="1"/>
</dbReference>
<dbReference type="Gene3D" id="1.10.10.10">
    <property type="entry name" value="Winged helix-like DNA-binding domain superfamily/Winged helix DNA-binding domain"/>
    <property type="match status" value="1"/>
</dbReference>
<reference evidence="10 11" key="2">
    <citation type="journal article" date="2015" name="J. Bacteriol.">
        <title>Genomic, proteomic, and biochemical analysis of the organohalide respiratory pathway in Desulfitobacterium dehalogenans.</title>
        <authorList>
            <person name="Kruse T."/>
            <person name="van de Pas B.A."/>
            <person name="Atteia A."/>
            <person name="Krab K."/>
            <person name="Hagen W.R."/>
            <person name="Goodwin L."/>
            <person name="Chain P."/>
            <person name="Boeren S."/>
            <person name="Maphosa F."/>
            <person name="Schraa G."/>
            <person name="de Vos W.M."/>
            <person name="van der Oost J."/>
            <person name="Smidt H."/>
            <person name="Stams A.J."/>
        </authorList>
    </citation>
    <scope>NUCLEOTIDE SEQUENCE [LARGE SCALE GENOMIC DNA]</scope>
    <source>
        <strain evidence="11">ATCC 51507 / DSM 9161 / JW/IU-DC1</strain>
    </source>
</reference>
<dbReference type="GO" id="GO:0000156">
    <property type="term" value="F:phosphorelay response regulator activity"/>
    <property type="evidence" value="ECO:0007669"/>
    <property type="project" value="TreeGrafter"/>
</dbReference>
<dbReference type="PROSITE" id="PS50110">
    <property type="entry name" value="RESPONSE_REGULATORY"/>
    <property type="match status" value="1"/>
</dbReference>
<evidence type="ECO:0000256" key="3">
    <source>
        <dbReference type="ARBA" id="ARBA00023125"/>
    </source>
</evidence>
<evidence type="ECO:0000256" key="1">
    <source>
        <dbReference type="ARBA" id="ARBA00018672"/>
    </source>
</evidence>
<evidence type="ECO:0000259" key="8">
    <source>
        <dbReference type="PROSITE" id="PS50110"/>
    </source>
</evidence>
<dbReference type="InterPro" id="IPR001789">
    <property type="entry name" value="Sig_transdc_resp-reg_receiver"/>
</dbReference>
<dbReference type="InterPro" id="IPR036388">
    <property type="entry name" value="WH-like_DNA-bd_sf"/>
</dbReference>
<dbReference type="RefSeq" id="WP_014792449.1">
    <property type="nucleotide sequence ID" value="NC_018017.1"/>
</dbReference>
<evidence type="ECO:0000256" key="4">
    <source>
        <dbReference type="ARBA" id="ARBA00023163"/>
    </source>
</evidence>
<dbReference type="PANTHER" id="PTHR48111:SF43">
    <property type="entry name" value="STAGE 0 SPORULATION PROTEIN A HOMOLOG"/>
    <property type="match status" value="1"/>
</dbReference>
<sequence precursor="true">MSKILIIEDDPIIRVELKSLLEKHGYEVAAPDAFEDMVNTALNAAPHLILLDLNLPFYDGHHIGREIRKQSSVPLIVVTSRSTETDELLSMHLGADDFITKPYNVQILLARIENVLRRVYGHQNELILQAAGLTLNLGESTVSFHGQTRELTKNELKIMTLLMKSQGKILPREQIMTELWQTDEFVDDNTLTVNINRLRKTLGEIGAVDVIQTKRGQGYRICN</sequence>
<dbReference type="GO" id="GO:0005829">
    <property type="term" value="C:cytosol"/>
    <property type="evidence" value="ECO:0007669"/>
    <property type="project" value="TreeGrafter"/>
</dbReference>
<keyword evidence="3 7" id="KW-0238">DNA-binding</keyword>
<dbReference type="PANTHER" id="PTHR48111">
    <property type="entry name" value="REGULATOR OF RPOS"/>
    <property type="match status" value="1"/>
</dbReference>
<dbReference type="SMART" id="SM00862">
    <property type="entry name" value="Trans_reg_C"/>
    <property type="match status" value="1"/>
</dbReference>
<feature type="DNA-binding region" description="OmpR/PhoB-type" evidence="7">
    <location>
        <begin position="125"/>
        <end position="223"/>
    </location>
</feature>
<evidence type="ECO:0000259" key="9">
    <source>
        <dbReference type="PROSITE" id="PS51755"/>
    </source>
</evidence>
<feature type="modified residue" description="4-aspartylphosphate" evidence="6">
    <location>
        <position position="52"/>
    </location>
</feature>
<dbReference type="AlphaFoldDB" id="I4A4S1"/>
<dbReference type="eggNOG" id="COG0745">
    <property type="taxonomic scope" value="Bacteria"/>
</dbReference>
<evidence type="ECO:0000256" key="2">
    <source>
        <dbReference type="ARBA" id="ARBA00023015"/>
    </source>
</evidence>
<dbReference type="InterPro" id="IPR001867">
    <property type="entry name" value="OmpR/PhoB-type_DNA-bd"/>
</dbReference>
<dbReference type="InterPro" id="IPR011006">
    <property type="entry name" value="CheY-like_superfamily"/>
</dbReference>
<dbReference type="Proteomes" id="UP000006053">
    <property type="component" value="Chromosome"/>
</dbReference>
<dbReference type="Pfam" id="PF00486">
    <property type="entry name" value="Trans_reg_C"/>
    <property type="match status" value="1"/>
</dbReference>
<dbReference type="SMART" id="SM00448">
    <property type="entry name" value="REC"/>
    <property type="match status" value="1"/>
</dbReference>
<evidence type="ECO:0000313" key="11">
    <source>
        <dbReference type="Proteomes" id="UP000006053"/>
    </source>
</evidence>
<dbReference type="CDD" id="cd00383">
    <property type="entry name" value="trans_reg_C"/>
    <property type="match status" value="1"/>
</dbReference>
<dbReference type="InterPro" id="IPR039420">
    <property type="entry name" value="WalR-like"/>
</dbReference>
<evidence type="ECO:0000256" key="7">
    <source>
        <dbReference type="PROSITE-ProRule" id="PRU01091"/>
    </source>
</evidence>
<keyword evidence="2" id="KW-0805">Transcription regulation</keyword>
<dbReference type="GO" id="GO:0000976">
    <property type="term" value="F:transcription cis-regulatory region binding"/>
    <property type="evidence" value="ECO:0007669"/>
    <property type="project" value="TreeGrafter"/>
</dbReference>
<dbReference type="PROSITE" id="PS51755">
    <property type="entry name" value="OMPR_PHOB"/>
    <property type="match status" value="1"/>
</dbReference>
<name>I4A4S1_DESDJ</name>